<evidence type="ECO:0000256" key="1">
    <source>
        <dbReference type="ARBA" id="ARBA00004123"/>
    </source>
</evidence>
<dbReference type="STRING" id="333673.A0A3M0L1X5"/>
<dbReference type="SUPFAM" id="SSF56112">
    <property type="entry name" value="Protein kinase-like (PK-like)"/>
    <property type="match status" value="2"/>
</dbReference>
<dbReference type="PROSITE" id="PS50057">
    <property type="entry name" value="FERM_3"/>
    <property type="match status" value="1"/>
</dbReference>
<dbReference type="InterPro" id="IPR041155">
    <property type="entry name" value="FERM_F1"/>
</dbReference>
<dbReference type="FunFam" id="1.10.510.10:FF:000114">
    <property type="entry name" value="Tyrosine-protein kinase JAK2"/>
    <property type="match status" value="1"/>
</dbReference>
<gene>
    <name evidence="20" type="ORF">DUI87_04080</name>
</gene>
<evidence type="ECO:0000256" key="14">
    <source>
        <dbReference type="PROSITE-ProRule" id="PRU10141"/>
    </source>
</evidence>
<dbReference type="PROSITE" id="PS50001">
    <property type="entry name" value="SH2"/>
    <property type="match status" value="1"/>
</dbReference>
<dbReference type="CDD" id="cd14473">
    <property type="entry name" value="FERM_B-lobe"/>
    <property type="match status" value="1"/>
</dbReference>
<feature type="domain" description="Protein kinase" evidence="18">
    <location>
        <begin position="696"/>
        <end position="992"/>
    </location>
</feature>
<dbReference type="Pfam" id="PF21990">
    <property type="entry name" value="SH2_1"/>
    <property type="match status" value="1"/>
</dbReference>
<evidence type="ECO:0000259" key="17">
    <source>
        <dbReference type="PROSITE" id="PS50001"/>
    </source>
</evidence>
<dbReference type="InterPro" id="IPR041046">
    <property type="entry name" value="FERM_F2"/>
</dbReference>
<dbReference type="SMART" id="SM00219">
    <property type="entry name" value="TyrKc"/>
    <property type="match status" value="1"/>
</dbReference>
<dbReference type="PROSITE" id="PS00107">
    <property type="entry name" value="PROTEIN_KINASE_ATP"/>
    <property type="match status" value="1"/>
</dbReference>
<comment type="catalytic activity">
    <reaction evidence="12 15">
        <text>L-tyrosyl-[protein] + ATP = O-phospho-L-tyrosyl-[protein] + ADP + H(+)</text>
        <dbReference type="Rhea" id="RHEA:10596"/>
        <dbReference type="Rhea" id="RHEA-COMP:10136"/>
        <dbReference type="Rhea" id="RHEA-COMP:20101"/>
        <dbReference type="ChEBI" id="CHEBI:15378"/>
        <dbReference type="ChEBI" id="CHEBI:30616"/>
        <dbReference type="ChEBI" id="CHEBI:46858"/>
        <dbReference type="ChEBI" id="CHEBI:61978"/>
        <dbReference type="ChEBI" id="CHEBI:456216"/>
        <dbReference type="EC" id="2.7.10.2"/>
    </reaction>
</comment>
<comment type="subcellular location">
    <subcellularLocation>
        <location evidence="1">Nucleus</location>
    </subcellularLocation>
</comment>
<evidence type="ECO:0000259" key="19">
    <source>
        <dbReference type="PROSITE" id="PS50057"/>
    </source>
</evidence>
<sequence length="996" mass="114784">MESAATSTVHQNGDICGNSSAPKQTEPLLQVYLYHSPGKSEGDYLQFSAGEYVAEEICAVACKACGIMPVYHNMFALMSETDRMWYPPNHIFHVDETTRLSLIYRIRFYFPHWYCSGSSRAYRYGIFRGAESPVLDDLVMSYLFAQWRADFLDGWVQMPVTHETQEECLGMAVLDMMRVAKEKDQTPMAIYNSVSYKMFLPKCVRAKIQDYHILTRKRIRYRFRKFIQQFGQCKATARNLKLKYLINLETLQPAFYSEVFEVKEPGGGPSGEESFATVVITGNGGIQCSRGKLKDCETLGEQDLQTYCDFPDIIDVSIKQAGQEGSSERRIVTIHKQDSKNLSTCSTLHSSKRSSVYDPAQDASFCWLVVKFSGSMDFAISKLKKAGNQTGFYVLRCSPKDFKKYFLTFAIERDNTTDYKHCLITKNENGEYNLSGTKRSFSNLKDLLTCYQTETVRSDSIIFQFIKCCPPKPKDKSNLLVFRSNSVSDVPSSPTLQRHNNVSQMVFHKIRNEDLIFEESLGQGTFTKIFKGVRKEVGDYGQLHQTEVLLKVLDKVHRNYSEEDKGLVHGNVCAKNILLIREEDRRSGNLPFIKLVILASVLQFCQEIKLQFYEDRHQLPAPNWTELANLINNCMDYEPDFRPSFRAVIRDLNSLFTPDYELLTESDMLPNMRIGALGFSGAFEDRDPTQFEERHLKFLQQLGKGNFGSVEMCRYDPLQDNTGEVVAVKKLQHSTEEHLRDFEREIEILKSLQHDNIVKYKGVCYSAGRRNLRLIMEYLPYGSLRDYLQKHKERLDHKKLLLYASQICKGMEYLGTKRYVHRDLATRNILVENENRVKIGDFGLTKVLPQDKEYYKVKEPGESPIFWYAPESLTESKFSVASDVWSFGVVLYELFTYIDKSKSPPAEFMRMIGNDKQGQMIVFHLIELLKNNERLPRPDGCPDEVKYCVKILLQCEGCTVRIYAIMKECWNNNVAQRPTFRDLAQRVDHIRENMGG</sequence>
<dbReference type="Pfam" id="PF07714">
    <property type="entry name" value="PK_Tyr_Ser-Thr"/>
    <property type="match status" value="1"/>
</dbReference>
<dbReference type="InterPro" id="IPR011009">
    <property type="entry name" value="Kinase-like_dom_sf"/>
</dbReference>
<evidence type="ECO:0000256" key="4">
    <source>
        <dbReference type="ARBA" id="ARBA00022737"/>
    </source>
</evidence>
<dbReference type="PROSITE" id="PS00109">
    <property type="entry name" value="PROTEIN_KINASE_TYR"/>
    <property type="match status" value="1"/>
</dbReference>
<dbReference type="GO" id="GO:0005131">
    <property type="term" value="F:growth hormone receptor binding"/>
    <property type="evidence" value="ECO:0007669"/>
    <property type="project" value="TreeGrafter"/>
</dbReference>
<dbReference type="GO" id="GO:0035556">
    <property type="term" value="P:intracellular signal transduction"/>
    <property type="evidence" value="ECO:0007669"/>
    <property type="project" value="InterPro"/>
</dbReference>
<evidence type="ECO:0000256" key="6">
    <source>
        <dbReference type="ARBA" id="ARBA00022777"/>
    </source>
</evidence>
<dbReference type="FunFam" id="3.30.200.20:FF:000084">
    <property type="entry name" value="Tyrosine-protein kinase"/>
    <property type="match status" value="1"/>
</dbReference>
<dbReference type="InterPro" id="IPR001245">
    <property type="entry name" value="Ser-Thr/Tyr_kinase_cat_dom"/>
</dbReference>
<evidence type="ECO:0000256" key="13">
    <source>
        <dbReference type="PROSITE-ProRule" id="PRU00191"/>
    </source>
</evidence>
<dbReference type="GO" id="GO:0016020">
    <property type="term" value="C:membrane"/>
    <property type="evidence" value="ECO:0007669"/>
    <property type="project" value="InterPro"/>
</dbReference>
<proteinExistence type="inferred from homology"/>
<dbReference type="Gene3D" id="1.10.510.10">
    <property type="entry name" value="Transferase(Phosphotransferase) domain 1"/>
    <property type="match status" value="2"/>
</dbReference>
<dbReference type="GO" id="GO:0030218">
    <property type="term" value="P:erythrocyte differentiation"/>
    <property type="evidence" value="ECO:0007669"/>
    <property type="project" value="TreeGrafter"/>
</dbReference>
<dbReference type="InterPro" id="IPR020635">
    <property type="entry name" value="Tyr_kinase_cat_dom"/>
</dbReference>
<dbReference type="PRINTS" id="PR01825">
    <property type="entry name" value="JANUSKINASE2"/>
</dbReference>
<evidence type="ECO:0000313" key="20">
    <source>
        <dbReference type="EMBL" id="RMC19468.1"/>
    </source>
</evidence>
<comment type="caution">
    <text evidence="20">The sequence shown here is derived from an EMBL/GenBank/DDBJ whole genome shotgun (WGS) entry which is preliminary data.</text>
</comment>
<feature type="domain" description="SH2" evidence="17">
    <location>
        <begin position="367"/>
        <end position="452"/>
    </location>
</feature>
<dbReference type="InterPro" id="IPR019748">
    <property type="entry name" value="FERM_central"/>
</dbReference>
<dbReference type="EC" id="2.7.10.2" evidence="15"/>
<feature type="binding site" evidence="14">
    <location>
        <position position="730"/>
    </location>
    <ligand>
        <name>ATP</name>
        <dbReference type="ChEBI" id="CHEBI:30616"/>
    </ligand>
</feature>
<reference evidence="20 21" key="1">
    <citation type="submission" date="2018-07" db="EMBL/GenBank/DDBJ databases">
        <title>A high quality draft genome assembly of the barn swallow (H. rustica rustica).</title>
        <authorList>
            <person name="Formenti G."/>
            <person name="Chiara M."/>
            <person name="Poveda L."/>
            <person name="Francoijs K.-J."/>
            <person name="Bonisoli-Alquati A."/>
            <person name="Canova L."/>
            <person name="Gianfranceschi L."/>
            <person name="Horner D.S."/>
            <person name="Saino N."/>
        </authorList>
    </citation>
    <scope>NUCLEOTIDE SEQUENCE [LARGE SCALE GENOMIC DNA]</scope>
    <source>
        <strain evidence="20">Chelidonia</strain>
        <tissue evidence="20">Blood</tissue>
    </source>
</reference>
<dbReference type="InterPro" id="IPR036860">
    <property type="entry name" value="SH2_dom_sf"/>
</dbReference>
<dbReference type="InterPro" id="IPR000980">
    <property type="entry name" value="SH2"/>
</dbReference>
<evidence type="ECO:0000256" key="8">
    <source>
        <dbReference type="ARBA" id="ARBA00022853"/>
    </source>
</evidence>
<dbReference type="GO" id="GO:0006325">
    <property type="term" value="P:chromatin organization"/>
    <property type="evidence" value="ECO:0007669"/>
    <property type="project" value="UniProtKB-KW"/>
</dbReference>
<evidence type="ECO:0000256" key="16">
    <source>
        <dbReference type="SAM" id="MobiDB-lite"/>
    </source>
</evidence>
<dbReference type="PANTHER" id="PTHR45807:SF1">
    <property type="entry name" value="TYROSINE-PROTEIN KINASE JAK2"/>
    <property type="match status" value="1"/>
</dbReference>
<dbReference type="GO" id="GO:0007259">
    <property type="term" value="P:cell surface receptor signaling pathway via JAK-STAT"/>
    <property type="evidence" value="ECO:0007669"/>
    <property type="project" value="TreeGrafter"/>
</dbReference>
<dbReference type="SMART" id="SM00252">
    <property type="entry name" value="SH2"/>
    <property type="match status" value="1"/>
</dbReference>
<dbReference type="SUPFAM" id="SSF47031">
    <property type="entry name" value="Second domain of FERM"/>
    <property type="match status" value="1"/>
</dbReference>
<evidence type="ECO:0000313" key="21">
    <source>
        <dbReference type="Proteomes" id="UP000269221"/>
    </source>
</evidence>
<evidence type="ECO:0000256" key="15">
    <source>
        <dbReference type="RuleBase" id="RU362096"/>
    </source>
</evidence>
<feature type="domain" description="FERM" evidence="19">
    <location>
        <begin position="27"/>
        <end position="360"/>
    </location>
</feature>
<evidence type="ECO:0000256" key="12">
    <source>
        <dbReference type="ARBA" id="ARBA00051245"/>
    </source>
</evidence>
<evidence type="ECO:0000256" key="3">
    <source>
        <dbReference type="ARBA" id="ARBA00022679"/>
    </source>
</evidence>
<dbReference type="InterPro" id="IPR020693">
    <property type="entry name" value="Tyr_kinase_non-rcpt_Jak2"/>
</dbReference>
<dbReference type="InterPro" id="IPR008266">
    <property type="entry name" value="Tyr_kinase_AS"/>
</dbReference>
<keyword evidence="5 14" id="KW-0547">Nucleotide-binding</keyword>
<dbReference type="GO" id="GO:0022407">
    <property type="term" value="P:regulation of cell-cell adhesion"/>
    <property type="evidence" value="ECO:0007669"/>
    <property type="project" value="UniProtKB-ARBA"/>
</dbReference>
<dbReference type="InterPro" id="IPR035963">
    <property type="entry name" value="FERM_2"/>
</dbReference>
<dbReference type="GO" id="GO:0004715">
    <property type="term" value="F:non-membrane spanning protein tyrosine kinase activity"/>
    <property type="evidence" value="ECO:0007669"/>
    <property type="project" value="UniProtKB-EC"/>
</dbReference>
<dbReference type="InterPro" id="IPR017441">
    <property type="entry name" value="Protein_kinase_ATP_BS"/>
</dbReference>
<organism evidence="20 21">
    <name type="scientific">Hirundo rustica rustica</name>
    <dbReference type="NCBI Taxonomy" id="333673"/>
    <lineage>
        <taxon>Eukaryota</taxon>
        <taxon>Metazoa</taxon>
        <taxon>Chordata</taxon>
        <taxon>Craniata</taxon>
        <taxon>Vertebrata</taxon>
        <taxon>Euteleostomi</taxon>
        <taxon>Archelosauria</taxon>
        <taxon>Archosauria</taxon>
        <taxon>Dinosauria</taxon>
        <taxon>Saurischia</taxon>
        <taxon>Theropoda</taxon>
        <taxon>Coelurosauria</taxon>
        <taxon>Aves</taxon>
        <taxon>Neognathae</taxon>
        <taxon>Neoaves</taxon>
        <taxon>Telluraves</taxon>
        <taxon>Australaves</taxon>
        <taxon>Passeriformes</taxon>
        <taxon>Sylvioidea</taxon>
        <taxon>Hirundinidae</taxon>
        <taxon>Hirundo</taxon>
    </lineage>
</organism>
<keyword evidence="7 14" id="KW-0067">ATP-binding</keyword>
<dbReference type="Pfam" id="PF18377">
    <property type="entry name" value="FERM_F2"/>
    <property type="match status" value="1"/>
</dbReference>
<keyword evidence="6 15" id="KW-0418">Kinase</keyword>
<dbReference type="Proteomes" id="UP000269221">
    <property type="component" value="Unassembled WGS sequence"/>
</dbReference>
<keyword evidence="9 13" id="KW-0727">SH2 domain</keyword>
<dbReference type="SMART" id="SM00295">
    <property type="entry name" value="B41"/>
    <property type="match status" value="1"/>
</dbReference>
<dbReference type="AlphaFoldDB" id="A0A3M0L1X5"/>
<comment type="similarity">
    <text evidence="15">Belongs to the protein kinase superfamily. Tyr protein kinase family.</text>
</comment>
<keyword evidence="21" id="KW-1185">Reference proteome</keyword>
<keyword evidence="3 15" id="KW-0808">Transferase</keyword>
<dbReference type="InterPro" id="IPR019749">
    <property type="entry name" value="Band_41_domain"/>
</dbReference>
<name>A0A3M0L1X5_HIRRU</name>
<dbReference type="FunFam" id="3.30.505.10:FF:000037">
    <property type="entry name" value="Tyrosine-protein kinase"/>
    <property type="match status" value="1"/>
</dbReference>
<dbReference type="GO" id="GO:0005829">
    <property type="term" value="C:cytosol"/>
    <property type="evidence" value="ECO:0007669"/>
    <property type="project" value="TreeGrafter"/>
</dbReference>
<keyword evidence="2" id="KW-0597">Phosphoprotein</keyword>
<evidence type="ECO:0000259" key="18">
    <source>
        <dbReference type="PROSITE" id="PS50011"/>
    </source>
</evidence>
<evidence type="ECO:0000256" key="10">
    <source>
        <dbReference type="ARBA" id="ARBA00023137"/>
    </source>
</evidence>
<evidence type="ECO:0000256" key="7">
    <source>
        <dbReference type="ARBA" id="ARBA00022840"/>
    </source>
</evidence>
<dbReference type="Gene3D" id="3.30.505.10">
    <property type="entry name" value="SH2 domain"/>
    <property type="match status" value="1"/>
</dbReference>
<dbReference type="GO" id="GO:0042393">
    <property type="term" value="F:histone binding"/>
    <property type="evidence" value="ECO:0007669"/>
    <property type="project" value="InterPro"/>
</dbReference>
<keyword evidence="10 15" id="KW-0829">Tyrosine-protein kinase</keyword>
<dbReference type="GO" id="GO:0060397">
    <property type="term" value="P:growth hormone receptor signaling pathway via JAK-STAT"/>
    <property type="evidence" value="ECO:0007669"/>
    <property type="project" value="TreeGrafter"/>
</dbReference>
<dbReference type="SUPFAM" id="SSF55550">
    <property type="entry name" value="SH2 domain"/>
    <property type="match status" value="1"/>
</dbReference>
<dbReference type="GO" id="GO:0019221">
    <property type="term" value="P:cytokine-mediated signaling pathway"/>
    <property type="evidence" value="ECO:0007669"/>
    <property type="project" value="TreeGrafter"/>
</dbReference>
<evidence type="ECO:0000256" key="9">
    <source>
        <dbReference type="ARBA" id="ARBA00022999"/>
    </source>
</evidence>
<dbReference type="OrthoDB" id="1915767at2759"/>
<keyword evidence="8" id="KW-0156">Chromatin regulator</keyword>
<dbReference type="GO" id="GO:0005634">
    <property type="term" value="C:nucleus"/>
    <property type="evidence" value="ECO:0007669"/>
    <property type="project" value="UniProtKB-SubCell"/>
</dbReference>
<dbReference type="Pfam" id="PF18379">
    <property type="entry name" value="FERM_F1"/>
    <property type="match status" value="1"/>
</dbReference>
<feature type="region of interest" description="Disordered" evidence="16">
    <location>
        <begin position="1"/>
        <end position="22"/>
    </location>
</feature>
<dbReference type="PANTHER" id="PTHR45807">
    <property type="entry name" value="TYROSINE-PROTEIN KINASE HOPSCOTCH"/>
    <property type="match status" value="1"/>
</dbReference>
<dbReference type="GO" id="GO:0005524">
    <property type="term" value="F:ATP binding"/>
    <property type="evidence" value="ECO:0007669"/>
    <property type="project" value="UniProtKB-UniRule"/>
</dbReference>
<dbReference type="PRINTS" id="PR00109">
    <property type="entry name" value="TYRKINASE"/>
</dbReference>
<dbReference type="EMBL" id="QRBI01000095">
    <property type="protein sequence ID" value="RMC19468.1"/>
    <property type="molecule type" value="Genomic_DNA"/>
</dbReference>
<evidence type="ECO:0000256" key="2">
    <source>
        <dbReference type="ARBA" id="ARBA00022553"/>
    </source>
</evidence>
<accession>A0A3M0L1X5</accession>
<keyword evidence="4" id="KW-0677">Repeat</keyword>
<dbReference type="InterPro" id="IPR051286">
    <property type="entry name" value="JAK"/>
</dbReference>
<dbReference type="PROSITE" id="PS50011">
    <property type="entry name" value="PROTEIN_KINASE_DOM"/>
    <property type="match status" value="1"/>
</dbReference>
<dbReference type="InterPro" id="IPR000719">
    <property type="entry name" value="Prot_kinase_dom"/>
</dbReference>
<dbReference type="GO" id="GO:0042981">
    <property type="term" value="P:regulation of apoptotic process"/>
    <property type="evidence" value="ECO:0007669"/>
    <property type="project" value="TreeGrafter"/>
</dbReference>
<dbReference type="Gene3D" id="3.30.200.20">
    <property type="entry name" value="Phosphorylase Kinase, domain 1"/>
    <property type="match status" value="2"/>
</dbReference>
<protein>
    <recommendedName>
        <fullName evidence="15">Tyrosine-protein kinase</fullName>
        <ecNumber evidence="15">2.7.10.2</ecNumber>
    </recommendedName>
</protein>
<dbReference type="GO" id="GO:0050865">
    <property type="term" value="P:regulation of cell activation"/>
    <property type="evidence" value="ECO:0007669"/>
    <property type="project" value="UniProtKB-ARBA"/>
</dbReference>
<keyword evidence="11" id="KW-0539">Nucleus</keyword>
<dbReference type="InterPro" id="IPR000299">
    <property type="entry name" value="FERM_domain"/>
</dbReference>
<evidence type="ECO:0000256" key="5">
    <source>
        <dbReference type="ARBA" id="ARBA00022741"/>
    </source>
</evidence>
<evidence type="ECO:0000256" key="11">
    <source>
        <dbReference type="ARBA" id="ARBA00023242"/>
    </source>
</evidence>